<dbReference type="EMBL" id="JAPUUL010000004">
    <property type="protein sequence ID" value="KAJ8133576.1"/>
    <property type="molecule type" value="Genomic_DNA"/>
</dbReference>
<keyword evidence="2" id="KW-1185">Reference proteome</keyword>
<accession>A0ACC2K1M4</accession>
<comment type="caution">
    <text evidence="1">The sequence shown here is derived from an EMBL/GenBank/DDBJ whole genome shotgun (WGS) entry which is preliminary data.</text>
</comment>
<gene>
    <name evidence="1" type="ORF">O1611_g64</name>
</gene>
<evidence type="ECO:0000313" key="1">
    <source>
        <dbReference type="EMBL" id="KAJ8133576.1"/>
    </source>
</evidence>
<name>A0ACC2K1M4_9PEZI</name>
<proteinExistence type="predicted"/>
<sequence>MYGPDATLALISVVLQDIASDHYYQQDLCDQCGVSAAILKGYPTLVHSERKDRERTYIQKPLDQNQLSLDNWQAEKANTMESPGTSSLRQPWRDFYEQARQAGLKEVDEASTMELCPGDVPSCPKRPHWLGSTPGCATKAVSVDVLPTGTSG</sequence>
<organism evidence="1 2">
    <name type="scientific">Lasiodiplodia mahajangana</name>
    <dbReference type="NCBI Taxonomy" id="1108764"/>
    <lineage>
        <taxon>Eukaryota</taxon>
        <taxon>Fungi</taxon>
        <taxon>Dikarya</taxon>
        <taxon>Ascomycota</taxon>
        <taxon>Pezizomycotina</taxon>
        <taxon>Dothideomycetes</taxon>
        <taxon>Dothideomycetes incertae sedis</taxon>
        <taxon>Botryosphaeriales</taxon>
        <taxon>Botryosphaeriaceae</taxon>
        <taxon>Lasiodiplodia</taxon>
    </lineage>
</organism>
<protein>
    <submittedName>
        <fullName evidence="1">Uncharacterized protein</fullName>
    </submittedName>
</protein>
<reference evidence="1" key="1">
    <citation type="submission" date="2022-12" db="EMBL/GenBank/DDBJ databases">
        <title>Genome Sequence of Lasiodiplodia mahajangana.</title>
        <authorList>
            <person name="Buettner E."/>
        </authorList>
    </citation>
    <scope>NUCLEOTIDE SEQUENCE</scope>
    <source>
        <strain evidence="1">VT137</strain>
    </source>
</reference>
<evidence type="ECO:0000313" key="2">
    <source>
        <dbReference type="Proteomes" id="UP001153332"/>
    </source>
</evidence>
<dbReference type="Proteomes" id="UP001153332">
    <property type="component" value="Unassembled WGS sequence"/>
</dbReference>